<comment type="caution">
    <text evidence="4">The sequence shown here is derived from an EMBL/GenBank/DDBJ whole genome shotgun (WGS) entry which is preliminary data.</text>
</comment>
<dbReference type="InterPro" id="IPR036641">
    <property type="entry name" value="HPT_dom_sf"/>
</dbReference>
<evidence type="ECO:0000313" key="5">
    <source>
        <dbReference type="Proteomes" id="UP000030564"/>
    </source>
</evidence>
<dbReference type="GO" id="GO:0004672">
    <property type="term" value="F:protein kinase activity"/>
    <property type="evidence" value="ECO:0007669"/>
    <property type="project" value="UniProtKB-ARBA"/>
</dbReference>
<organism evidence="4 5">
    <name type="scientific">Pseudomonas chlororaphis</name>
    <dbReference type="NCBI Taxonomy" id="587753"/>
    <lineage>
        <taxon>Bacteria</taxon>
        <taxon>Pseudomonadati</taxon>
        <taxon>Pseudomonadota</taxon>
        <taxon>Gammaproteobacteria</taxon>
        <taxon>Pseudomonadales</taxon>
        <taxon>Pseudomonadaceae</taxon>
        <taxon>Pseudomonas</taxon>
    </lineage>
</organism>
<keyword evidence="4" id="KW-0418">Kinase</keyword>
<proteinExistence type="predicted"/>
<gene>
    <name evidence="4" type="ORF">NZ35_15805</name>
</gene>
<keyword evidence="4" id="KW-0808">Transferase</keyword>
<evidence type="ECO:0000256" key="1">
    <source>
        <dbReference type="ARBA" id="ARBA00023012"/>
    </source>
</evidence>
<evidence type="ECO:0000256" key="2">
    <source>
        <dbReference type="PROSITE-ProRule" id="PRU00110"/>
    </source>
</evidence>
<keyword evidence="1" id="KW-0902">Two-component regulatory system</keyword>
<dbReference type="PROSITE" id="PS50894">
    <property type="entry name" value="HPT"/>
    <property type="match status" value="1"/>
</dbReference>
<dbReference type="AlphaFoldDB" id="A0A0A6DB00"/>
<feature type="modified residue" description="Phosphohistidine" evidence="2">
    <location>
        <position position="54"/>
    </location>
</feature>
<evidence type="ECO:0000259" key="3">
    <source>
        <dbReference type="PROSITE" id="PS50894"/>
    </source>
</evidence>
<protein>
    <submittedName>
        <fullName evidence="4">Histidine kinase</fullName>
    </submittedName>
</protein>
<dbReference type="GO" id="GO:0000160">
    <property type="term" value="P:phosphorelay signal transduction system"/>
    <property type="evidence" value="ECO:0007669"/>
    <property type="project" value="UniProtKB-KW"/>
</dbReference>
<dbReference type="Pfam" id="PF01627">
    <property type="entry name" value="Hpt"/>
    <property type="match status" value="1"/>
</dbReference>
<dbReference type="InterPro" id="IPR008207">
    <property type="entry name" value="Sig_transdc_His_kin_Hpt_dom"/>
</dbReference>
<dbReference type="SMART" id="SM00073">
    <property type="entry name" value="HPT"/>
    <property type="match status" value="1"/>
</dbReference>
<evidence type="ECO:0000313" key="4">
    <source>
        <dbReference type="EMBL" id="KHA72350.1"/>
    </source>
</evidence>
<sequence>MTDTHIDREALSVLREVMEEGYPELLDTFLADSESRLGELQKTSDTKVLSEVAHSFKGSASNMGAVRLAALCQELESDAKDKSPAEIVKLVAEISGEFAEVRPVYESEKHPAHTH</sequence>
<accession>A0A0A6DB00</accession>
<keyword evidence="2" id="KW-0597">Phosphoprotein</keyword>
<dbReference type="Gene3D" id="1.20.120.160">
    <property type="entry name" value="HPT domain"/>
    <property type="match status" value="1"/>
</dbReference>
<dbReference type="Proteomes" id="UP000030564">
    <property type="component" value="Unassembled WGS sequence"/>
</dbReference>
<feature type="domain" description="HPt" evidence="3">
    <location>
        <begin position="15"/>
        <end position="105"/>
    </location>
</feature>
<dbReference type="PATRIC" id="fig|587753.9.peg.1263"/>
<reference evidence="4 5" key="1">
    <citation type="submission" date="2014-10" db="EMBL/GenBank/DDBJ databases">
        <title>Draft genome sequence of Pseudomonas chlororaphis EA105.</title>
        <authorList>
            <person name="McCully L.M."/>
            <person name="Bitzer A.S."/>
            <person name="Spence C."/>
            <person name="Bais H."/>
            <person name="Silby M.W."/>
        </authorList>
    </citation>
    <scope>NUCLEOTIDE SEQUENCE [LARGE SCALE GENOMIC DNA]</scope>
    <source>
        <strain evidence="4 5">EA105</strain>
    </source>
</reference>
<dbReference type="EMBL" id="JSFK01000015">
    <property type="protein sequence ID" value="KHA72350.1"/>
    <property type="molecule type" value="Genomic_DNA"/>
</dbReference>
<dbReference type="SUPFAM" id="SSF47226">
    <property type="entry name" value="Histidine-containing phosphotransfer domain, HPT domain"/>
    <property type="match status" value="1"/>
</dbReference>
<dbReference type="OrthoDB" id="9131849at2"/>
<dbReference type="CDD" id="cd00088">
    <property type="entry name" value="HPT"/>
    <property type="match status" value="1"/>
</dbReference>
<name>A0A0A6DB00_9PSED</name>